<evidence type="ECO:0000313" key="12">
    <source>
        <dbReference type="Proteomes" id="UP001201980"/>
    </source>
</evidence>
<evidence type="ECO:0000313" key="11">
    <source>
        <dbReference type="EMBL" id="KAJ2905521.1"/>
    </source>
</evidence>
<comment type="caution">
    <text evidence="11">The sequence shown here is derived from an EMBL/GenBank/DDBJ whole genome shotgun (WGS) entry which is preliminary data.</text>
</comment>
<feature type="compositionally biased region" description="Pro residues" evidence="8">
    <location>
        <begin position="370"/>
        <end position="407"/>
    </location>
</feature>
<feature type="compositionally biased region" description="Low complexity" evidence="8">
    <location>
        <begin position="252"/>
        <end position="262"/>
    </location>
</feature>
<dbReference type="Pfam" id="PF05743">
    <property type="entry name" value="UEV"/>
    <property type="match status" value="1"/>
</dbReference>
<feature type="domain" description="SB" evidence="9">
    <location>
        <begin position="529"/>
        <end position="597"/>
    </location>
</feature>
<protein>
    <submittedName>
        <fullName evidence="11">Uncharacterized protein</fullName>
    </submittedName>
</protein>
<dbReference type="PROSITE" id="PS51312">
    <property type="entry name" value="SB"/>
    <property type="match status" value="1"/>
</dbReference>
<dbReference type="PANTHER" id="PTHR23306">
    <property type="entry name" value="TUMOR SUSCEPTIBILITY GENE 101 PROTEIN-RELATED"/>
    <property type="match status" value="1"/>
</dbReference>
<comment type="similarity">
    <text evidence="2">Belongs to the ubiquitin-conjugating enzyme family. UEV subfamily.</text>
</comment>
<dbReference type="InterPro" id="IPR052070">
    <property type="entry name" value="ESCRT-I_UEV_domain"/>
</dbReference>
<keyword evidence="6" id="KW-0175">Coiled coil</keyword>
<dbReference type="GO" id="GO:0000813">
    <property type="term" value="C:ESCRT I complex"/>
    <property type="evidence" value="ECO:0007669"/>
    <property type="project" value="TreeGrafter"/>
</dbReference>
<dbReference type="GO" id="GO:0043162">
    <property type="term" value="P:ubiquitin-dependent protein catabolic process via the multivesicular body sorting pathway"/>
    <property type="evidence" value="ECO:0007669"/>
    <property type="project" value="UniProtKB-ARBA"/>
</dbReference>
<evidence type="ECO:0000256" key="5">
    <source>
        <dbReference type="ARBA" id="ARBA00022927"/>
    </source>
</evidence>
<feature type="compositionally biased region" description="Pro residues" evidence="8">
    <location>
        <begin position="313"/>
        <end position="324"/>
    </location>
</feature>
<keyword evidence="12" id="KW-1185">Reference proteome</keyword>
<evidence type="ECO:0000256" key="7">
    <source>
        <dbReference type="PROSITE-ProRule" id="PRU00644"/>
    </source>
</evidence>
<proteinExistence type="inferred from homology"/>
<feature type="compositionally biased region" description="Low complexity" evidence="8">
    <location>
        <begin position="232"/>
        <end position="245"/>
    </location>
</feature>
<dbReference type="InterPro" id="IPR017916">
    <property type="entry name" value="SB_dom"/>
</dbReference>
<evidence type="ECO:0000256" key="3">
    <source>
        <dbReference type="ARBA" id="ARBA00022448"/>
    </source>
</evidence>
<dbReference type="Proteomes" id="UP001201980">
    <property type="component" value="Unassembled WGS sequence"/>
</dbReference>
<comment type="subcellular location">
    <subcellularLocation>
        <location evidence="1">Endosome</location>
    </subcellularLocation>
</comment>
<feature type="compositionally biased region" description="Basic and acidic residues" evidence="8">
    <location>
        <begin position="664"/>
        <end position="685"/>
    </location>
</feature>
<feature type="compositionally biased region" description="Pro residues" evidence="8">
    <location>
        <begin position="163"/>
        <end position="176"/>
    </location>
</feature>
<reference evidence="11" key="1">
    <citation type="submission" date="2022-07" db="EMBL/GenBank/DDBJ databases">
        <title>Draft genome sequence of Zalerion maritima ATCC 34329, a (micro)plastics degrading marine fungus.</title>
        <authorList>
            <person name="Paco A."/>
            <person name="Goncalves M.F.M."/>
            <person name="Rocha-Santos T.A.P."/>
            <person name="Alves A."/>
        </authorList>
    </citation>
    <scope>NUCLEOTIDE SEQUENCE</scope>
    <source>
        <strain evidence="11">ATCC 34329</strain>
    </source>
</reference>
<dbReference type="SUPFAM" id="SSF140111">
    <property type="entry name" value="Endosomal sorting complex assembly domain"/>
    <property type="match status" value="1"/>
</dbReference>
<dbReference type="PROSITE" id="PS51322">
    <property type="entry name" value="UEV"/>
    <property type="match status" value="1"/>
</dbReference>
<feature type="compositionally biased region" description="Low complexity" evidence="8">
    <location>
        <begin position="296"/>
        <end position="312"/>
    </location>
</feature>
<feature type="region of interest" description="Disordered" evidence="8">
    <location>
        <begin position="587"/>
        <end position="614"/>
    </location>
</feature>
<evidence type="ECO:0000256" key="6">
    <source>
        <dbReference type="ARBA" id="ARBA00023054"/>
    </source>
</evidence>
<dbReference type="InterPro" id="IPR008883">
    <property type="entry name" value="UEV_N"/>
</dbReference>
<evidence type="ECO:0000256" key="1">
    <source>
        <dbReference type="ARBA" id="ARBA00004177"/>
    </source>
</evidence>
<keyword evidence="5 7" id="KW-0653">Protein transport</keyword>
<feature type="domain" description="UEV" evidence="10">
    <location>
        <begin position="7"/>
        <end position="152"/>
    </location>
</feature>
<dbReference type="SUPFAM" id="SSF54495">
    <property type="entry name" value="UBC-like"/>
    <property type="match status" value="1"/>
</dbReference>
<accession>A0AAD5WW84</accession>
<evidence type="ECO:0000256" key="2">
    <source>
        <dbReference type="ARBA" id="ARBA00009594"/>
    </source>
</evidence>
<evidence type="ECO:0000259" key="9">
    <source>
        <dbReference type="PROSITE" id="PS51312"/>
    </source>
</evidence>
<evidence type="ECO:0000256" key="4">
    <source>
        <dbReference type="ARBA" id="ARBA00022753"/>
    </source>
</evidence>
<dbReference type="GO" id="GO:0072666">
    <property type="term" value="P:establishment of protein localization to vacuole"/>
    <property type="evidence" value="ECO:0007669"/>
    <property type="project" value="UniProtKB-ARBA"/>
</dbReference>
<dbReference type="GO" id="GO:0006886">
    <property type="term" value="P:intracellular protein transport"/>
    <property type="evidence" value="ECO:0007669"/>
    <property type="project" value="UniProtKB-ARBA"/>
</dbReference>
<feature type="region of interest" description="Disordered" evidence="8">
    <location>
        <begin position="148"/>
        <end position="433"/>
    </location>
</feature>
<dbReference type="Gene3D" id="6.10.140.820">
    <property type="match status" value="1"/>
</dbReference>
<organism evidence="11 12">
    <name type="scientific">Zalerion maritima</name>
    <dbReference type="NCBI Taxonomy" id="339359"/>
    <lineage>
        <taxon>Eukaryota</taxon>
        <taxon>Fungi</taxon>
        <taxon>Dikarya</taxon>
        <taxon>Ascomycota</taxon>
        <taxon>Pezizomycotina</taxon>
        <taxon>Sordariomycetes</taxon>
        <taxon>Lulworthiomycetidae</taxon>
        <taxon>Lulworthiales</taxon>
        <taxon>Lulworthiaceae</taxon>
        <taxon>Zalerion</taxon>
    </lineage>
</organism>
<dbReference type="Pfam" id="PF09454">
    <property type="entry name" value="Vps23_core"/>
    <property type="match status" value="1"/>
</dbReference>
<dbReference type="CDD" id="cd11685">
    <property type="entry name" value="UEV_TSG101-like"/>
    <property type="match status" value="1"/>
</dbReference>
<keyword evidence="3 7" id="KW-0813">Transport</keyword>
<dbReference type="InterPro" id="IPR016135">
    <property type="entry name" value="UBQ-conjugating_enzyme/RWD"/>
</dbReference>
<dbReference type="GO" id="GO:0043130">
    <property type="term" value="F:ubiquitin binding"/>
    <property type="evidence" value="ECO:0007669"/>
    <property type="project" value="TreeGrafter"/>
</dbReference>
<evidence type="ECO:0000259" key="10">
    <source>
        <dbReference type="PROSITE" id="PS51322"/>
    </source>
</evidence>
<dbReference type="PANTHER" id="PTHR23306:SF3">
    <property type="entry name" value="TUMOR SUPPRESSOR PROTEIN 101"/>
    <property type="match status" value="1"/>
</dbReference>
<gene>
    <name evidence="11" type="ORF">MKZ38_005165</name>
</gene>
<name>A0AAD5WW84_9PEZI</name>
<sequence length="696" mass="76252">MPEVPPQVLSWLYSILQAQYHEVDRTYQDVGRVLQNYPLIKPRTQHYVYPNGREDLLLLLDGLIPVVFRGQTYNFPINVWVPIAYPREQPIIFAVPTADMLINPGQHVDPNGQVYHPYLSNWKNLWDKSALFDFIAILRDVFAKEPPVKAKARGPPQAAQPQAAPPPIPPLPPDLAPRPASQVQSPAPTSGQQGPPPPPPKWNGEPLQQHASPTPGPSQQARPPSLPPLPPKQNSQSPAGHQPAAGHGGQPGYQQHQQPQYAHDPRASQYGLPEPQGPPIQIPPQAFRYDSAPHLPAQAQGPMQPGQQYAQQGPPPPGQPPQGYFPPGAQHWPPSSGISPPMQPRGPLGPADPRHSSMMTPPQPQYQQQPGPPPGWQPMPQKQPPPPQPQAQPPLQPQQPKAPPPPDLMDADDLSLSIPTTQSMTPPPIPPNPEKDMLLRQLASTLHSMRINSRNNMSSSLSGLEAQKKAMSDARMHILDEMQQLTLVSQMLQKNTSILHSTMQRADEVIENSKAHPQPDIDSLLIAPSIVTTQLYNLVTEERALGDTVFMLGRAVERGRVAPNVFAKTTRSLARDWFLKKALIHGGRGHHHDGGNTTRKLAKGPAPITEPDLVSGPDTQAWEAMEQFGTGPPKFDWTCGPGGHIRRPPAMTRASREVGQNKSSDGDSGRNSIDKSSEDQTKLVDSDEDFPFGMDL</sequence>
<dbReference type="AlphaFoldDB" id="A0AAD5WW84"/>
<dbReference type="InterPro" id="IPR037202">
    <property type="entry name" value="ESCRT_assembly_dom"/>
</dbReference>
<keyword evidence="4" id="KW-0967">Endosome</keyword>
<dbReference type="EMBL" id="JAKWBI020000030">
    <property type="protein sequence ID" value="KAJ2905521.1"/>
    <property type="molecule type" value="Genomic_DNA"/>
</dbReference>
<evidence type="ECO:0000256" key="8">
    <source>
        <dbReference type="SAM" id="MobiDB-lite"/>
    </source>
</evidence>
<feature type="region of interest" description="Disordered" evidence="8">
    <location>
        <begin position="632"/>
        <end position="696"/>
    </location>
</feature>
<dbReference type="Gene3D" id="3.10.110.10">
    <property type="entry name" value="Ubiquitin Conjugating Enzyme"/>
    <property type="match status" value="1"/>
</dbReference>
<feature type="compositionally biased region" description="Low complexity" evidence="8">
    <location>
        <begin position="177"/>
        <end position="193"/>
    </location>
</feature>